<dbReference type="InterPro" id="IPR010730">
    <property type="entry name" value="HET"/>
</dbReference>
<dbReference type="PANTHER" id="PTHR24148">
    <property type="entry name" value="ANKYRIN REPEAT DOMAIN-CONTAINING PROTEIN 39 HOMOLOG-RELATED"/>
    <property type="match status" value="1"/>
</dbReference>
<feature type="domain" description="Heterokaryon incompatibility" evidence="1">
    <location>
        <begin position="71"/>
        <end position="215"/>
    </location>
</feature>
<dbReference type="Proteomes" id="UP000235371">
    <property type="component" value="Unassembled WGS sequence"/>
</dbReference>
<dbReference type="InterPro" id="IPR052895">
    <property type="entry name" value="HetReg/Transcr_Mod"/>
</dbReference>
<dbReference type="PANTHER" id="PTHR24148:SF73">
    <property type="entry name" value="HET DOMAIN PROTEIN (AFU_ORTHOLOGUE AFUA_8G01020)"/>
    <property type="match status" value="1"/>
</dbReference>
<reference evidence="2 3" key="1">
    <citation type="submission" date="2016-04" db="EMBL/GenBank/DDBJ databases">
        <title>A degradative enzymes factory behind the ericoid mycorrhizal symbiosis.</title>
        <authorList>
            <consortium name="DOE Joint Genome Institute"/>
            <person name="Martino E."/>
            <person name="Morin E."/>
            <person name="Grelet G."/>
            <person name="Kuo A."/>
            <person name="Kohler A."/>
            <person name="Daghino S."/>
            <person name="Barry K."/>
            <person name="Choi C."/>
            <person name="Cichocki N."/>
            <person name="Clum A."/>
            <person name="Copeland A."/>
            <person name="Hainaut M."/>
            <person name="Haridas S."/>
            <person name="Labutti K."/>
            <person name="Lindquist E."/>
            <person name="Lipzen A."/>
            <person name="Khouja H.-R."/>
            <person name="Murat C."/>
            <person name="Ohm R."/>
            <person name="Olson A."/>
            <person name="Spatafora J."/>
            <person name="Veneault-Fourrey C."/>
            <person name="Henrissat B."/>
            <person name="Grigoriev I."/>
            <person name="Martin F."/>
            <person name="Perotto S."/>
        </authorList>
    </citation>
    <scope>NUCLEOTIDE SEQUENCE [LARGE SCALE GENOMIC DNA]</scope>
    <source>
        <strain evidence="2 3">E</strain>
    </source>
</reference>
<protein>
    <submittedName>
        <fullName evidence="2">HET-domain-containing protein</fullName>
    </submittedName>
</protein>
<evidence type="ECO:0000259" key="1">
    <source>
        <dbReference type="Pfam" id="PF06985"/>
    </source>
</evidence>
<gene>
    <name evidence="2" type="ORF">K444DRAFT_668765</name>
</gene>
<organism evidence="2 3">
    <name type="scientific">Hyaloscypha bicolor E</name>
    <dbReference type="NCBI Taxonomy" id="1095630"/>
    <lineage>
        <taxon>Eukaryota</taxon>
        <taxon>Fungi</taxon>
        <taxon>Dikarya</taxon>
        <taxon>Ascomycota</taxon>
        <taxon>Pezizomycotina</taxon>
        <taxon>Leotiomycetes</taxon>
        <taxon>Helotiales</taxon>
        <taxon>Hyaloscyphaceae</taxon>
        <taxon>Hyaloscypha</taxon>
        <taxon>Hyaloscypha bicolor</taxon>
    </lineage>
</organism>
<evidence type="ECO:0000313" key="3">
    <source>
        <dbReference type="Proteomes" id="UP000235371"/>
    </source>
</evidence>
<accession>A0A2J6SP32</accession>
<dbReference type="STRING" id="1095630.A0A2J6SP32"/>
<dbReference type="OrthoDB" id="3600004at2759"/>
<dbReference type="RefSeq" id="XP_024729433.1">
    <property type="nucleotide sequence ID" value="XM_024887447.1"/>
</dbReference>
<proteinExistence type="predicted"/>
<name>A0A2J6SP32_9HELO</name>
<evidence type="ECO:0000313" key="2">
    <source>
        <dbReference type="EMBL" id="PMD52529.1"/>
    </source>
</evidence>
<dbReference type="Pfam" id="PF06985">
    <property type="entry name" value="HET"/>
    <property type="match status" value="1"/>
</dbReference>
<dbReference type="EMBL" id="KZ613902">
    <property type="protein sequence ID" value="PMD52529.1"/>
    <property type="molecule type" value="Genomic_DNA"/>
</dbReference>
<sequence>MTKNLSLKERHIFNIVESDDQRPQKRDPTLYNPLLTSSRQFRLLILEPCINPGEVIRCNLISESLDSDLHYEAVSYTWGEPVNEAEIIVNFVALPVRKNLWEALRHLRATERRTLWIDAVCINQQNVPERNAQVKMMRQIYERAQKVVIWLGIQSDESSLAFNFMKFISSDRRKRSMKSEKLDGTTKYVGLQEELEAVRKLCQRPYWQRLWIVQEVVVSQEAELYCGKDHMPWDDFSVFQKCLEDGDIELDGDDRIQKSSAFNLDQYRVYNRTDYSNLIELLEPFSSSLCFEVRDKIYGLVGLARDATDFRIDYSRSLYDIFIDVMGLQDKEDCALLMACSQFIQRLLKEEVGKSAHENSHSLERLFGALGYETGIVKMISELDSEPTMFQTISTEEKLFMPLCEDWRRDIELLLQWERNGRFAKRMHVASGKLSHAVTGGMTFKEYKRLRISKSQGRDRTPMKPVPWGQLNQPISSPDLVFTPSEDKILQCFIDSRGYVGVASCGIRTSDTICQFSASDVVAILRWQEVHSCYSLVGSAVFPIRRNEADTPVLKDPNETFQFSVPTAEECVKPISLWLTAYNLQRLTQ</sequence>
<keyword evidence="3" id="KW-1185">Reference proteome</keyword>
<dbReference type="InParanoid" id="A0A2J6SP32"/>
<dbReference type="AlphaFoldDB" id="A0A2J6SP32"/>
<dbReference type="GeneID" id="36595523"/>